<dbReference type="SUPFAM" id="SSF52016">
    <property type="entry name" value="LeuD/IlvD-like"/>
    <property type="match status" value="1"/>
</dbReference>
<evidence type="ECO:0000259" key="8">
    <source>
        <dbReference type="Pfam" id="PF00330"/>
    </source>
</evidence>
<comment type="caution">
    <text evidence="10">The sequence shown here is derived from an EMBL/GenBank/DDBJ whole genome shotgun (WGS) entry which is preliminary data.</text>
</comment>
<accession>A0A1Y3U8H1</accession>
<comment type="function">
    <text evidence="7">Catalyzes the isomerization of citrate to isocitrate via cis-aconitate.</text>
</comment>
<evidence type="ECO:0000259" key="9">
    <source>
        <dbReference type="Pfam" id="PF00694"/>
    </source>
</evidence>
<dbReference type="Gene3D" id="3.20.19.10">
    <property type="entry name" value="Aconitase, domain 4"/>
    <property type="match status" value="1"/>
</dbReference>
<dbReference type="GO" id="GO:0046872">
    <property type="term" value="F:metal ion binding"/>
    <property type="evidence" value="ECO:0007669"/>
    <property type="project" value="UniProtKB-KW"/>
</dbReference>
<evidence type="ECO:0000256" key="3">
    <source>
        <dbReference type="ARBA" id="ARBA00022723"/>
    </source>
</evidence>
<evidence type="ECO:0000256" key="7">
    <source>
        <dbReference type="RuleBase" id="RU361275"/>
    </source>
</evidence>
<dbReference type="InterPro" id="IPR015928">
    <property type="entry name" value="Aconitase/3IPM_dehydase_swvl"/>
</dbReference>
<evidence type="ECO:0000313" key="10">
    <source>
        <dbReference type="EMBL" id="OUN44405.1"/>
    </source>
</evidence>
<evidence type="ECO:0000256" key="5">
    <source>
        <dbReference type="ARBA" id="ARBA00023014"/>
    </source>
</evidence>
<dbReference type="PANTHER" id="PTHR11670">
    <property type="entry name" value="ACONITASE/IRON-RESPONSIVE ELEMENT FAMILY MEMBER"/>
    <property type="match status" value="1"/>
</dbReference>
<dbReference type="STRING" id="1118060.GCA_000311845_01076"/>
<dbReference type="InterPro" id="IPR006249">
    <property type="entry name" value="Aconitase/IRP2"/>
</dbReference>
<comment type="similarity">
    <text evidence="2 7">Belongs to the aconitase/IPM isomerase family.</text>
</comment>
<dbReference type="NCBIfam" id="TIGR01341">
    <property type="entry name" value="aconitase_1"/>
    <property type="match status" value="1"/>
</dbReference>
<dbReference type="CDD" id="cd01580">
    <property type="entry name" value="AcnA_IRP_Swivel"/>
    <property type="match status" value="1"/>
</dbReference>
<dbReference type="NCBIfam" id="NF009520">
    <property type="entry name" value="PRK12881.1"/>
    <property type="match status" value="1"/>
</dbReference>
<dbReference type="Pfam" id="PF00694">
    <property type="entry name" value="Aconitase_C"/>
    <property type="match status" value="1"/>
</dbReference>
<keyword evidence="5 7" id="KW-0411">Iron-sulfur</keyword>
<dbReference type="RefSeq" id="WP_087185565.1">
    <property type="nucleotide sequence ID" value="NZ_NFHO01000001.1"/>
</dbReference>
<evidence type="ECO:0000256" key="4">
    <source>
        <dbReference type="ARBA" id="ARBA00023004"/>
    </source>
</evidence>
<evidence type="ECO:0000313" key="11">
    <source>
        <dbReference type="Proteomes" id="UP000196560"/>
    </source>
</evidence>
<evidence type="ECO:0000256" key="2">
    <source>
        <dbReference type="ARBA" id="ARBA00007185"/>
    </source>
</evidence>
<protein>
    <recommendedName>
        <fullName evidence="7">Aconitate hydratase</fullName>
        <shortName evidence="7">Aconitase</shortName>
        <ecNumber evidence="7">4.2.1.3</ecNumber>
    </recommendedName>
</protein>
<dbReference type="GO" id="GO:0003994">
    <property type="term" value="F:aconitate hydratase activity"/>
    <property type="evidence" value="ECO:0007669"/>
    <property type="project" value="UniProtKB-EC"/>
</dbReference>
<dbReference type="Pfam" id="PF00330">
    <property type="entry name" value="Aconitase"/>
    <property type="match status" value="1"/>
</dbReference>
<dbReference type="AlphaFoldDB" id="A0A1Y3U8H1"/>
<sequence>MTSSQEPRFAEKALLVDGTEYRYFNVSEVPGSEALPVSLKILLENVLRCARTPDEARVFASRIVEAGRDGRSGEEIEFMPGRVLFQDFTGVPVFADFAAMRDAASDRGADPTLVNPQIPCVLVVDHSVAADVVSCSEAARGNARIEAERNAERFSFLKWSAESFQNVSIVPPGRGICHQLNIERFCTVAMSGAAPDGSLCAYFDTLVGTDSHTPTANGMGVLGWGVGGIEAEAAALGQPITMMVPAVVGLRLTGELRAGVSAMDAALSFAELLRSRGVVGKIVECFGPGVASLTATQRATIANMTPEYGCTATFFPPDAVTLCQLDTFGRTKAERSLARAYLEAQNLLADTATPVFSEIIDFDLGSVEPSLAGPSRPHDRLGVGGLQARFRASLAEHGRHVGDCFDVSFGGKMHALGHGAIGIAAVTSCTTATDPDMMLACGLVARRAVELGCKPVPWVKKVLAPGSHATTELLARAGLLEPLAELGFATCGWGCMSCIGNSGPLFDPMHRIAGECELVSVLSGNRNFEGRISPDIVQNYLCAPALVVALSLAGTVDIDLEREPLCSGAQGPVMLADLMPDASEVEQLRRSLVSQSLFQGSDDDLFRGDESWSALDASRGETFSWDDASTYVRRPTFLDDALRSDSIAIEDARCLALLGDFITTDHISPAGAIDPSSSAAAYLRAHGVEDADFNTYGARRGNHEVMMRGAFANIRLKNKLVERTGGWTVDPVTGEEATIFDAAESARRAYHPLVVIAGKMYGSGSSRDWAAKGPALLGVRAIIAESFERIHRSNLIGMGILPLEFMPGEGAETLGLTGLETFSIGAVSLAQGLPEPLTTSVRARAEDGTVTEFSVRVRVDTPTEGAYLASGGILPYVLDGLVSRRATAHSS</sequence>
<dbReference type="InterPro" id="IPR044137">
    <property type="entry name" value="AcnA_IRP_Swivel"/>
</dbReference>
<gene>
    <name evidence="10" type="ORF">B5G21_00145</name>
</gene>
<dbReference type="eggNOG" id="COG1048">
    <property type="taxonomic scope" value="Bacteria"/>
</dbReference>
<comment type="cofactor">
    <cofactor evidence="1">
        <name>[4Fe-4S] cluster</name>
        <dbReference type="ChEBI" id="CHEBI:49883"/>
    </cofactor>
</comment>
<dbReference type="Gene3D" id="3.30.499.10">
    <property type="entry name" value="Aconitase, domain 3"/>
    <property type="match status" value="2"/>
</dbReference>
<proteinExistence type="inferred from homology"/>
<dbReference type="InterPro" id="IPR036008">
    <property type="entry name" value="Aconitase_4Fe-4S_dom"/>
</dbReference>
<dbReference type="FunFam" id="3.20.19.10:FF:000001">
    <property type="entry name" value="Aconitate hydratase"/>
    <property type="match status" value="1"/>
</dbReference>
<keyword evidence="7" id="KW-0004">4Fe-4S</keyword>
<keyword evidence="4 7" id="KW-0408">Iron</keyword>
<dbReference type="InterPro" id="IPR000573">
    <property type="entry name" value="AconitaseA/IPMdHydase_ssu_swvl"/>
</dbReference>
<dbReference type="GO" id="GO:0051539">
    <property type="term" value="F:4 iron, 4 sulfur cluster binding"/>
    <property type="evidence" value="ECO:0007669"/>
    <property type="project" value="UniProtKB-KW"/>
</dbReference>
<dbReference type="Proteomes" id="UP000196560">
    <property type="component" value="Unassembled WGS sequence"/>
</dbReference>
<dbReference type="PRINTS" id="PR00415">
    <property type="entry name" value="ACONITASE"/>
</dbReference>
<dbReference type="EC" id="4.2.1.3" evidence="7"/>
<dbReference type="SUPFAM" id="SSF53732">
    <property type="entry name" value="Aconitase iron-sulfur domain"/>
    <property type="match status" value="1"/>
</dbReference>
<keyword evidence="3" id="KW-0479">Metal-binding</keyword>
<feature type="domain" description="Aconitase A/isopropylmalate dehydratase small subunit swivel" evidence="9">
    <location>
        <begin position="680"/>
        <end position="806"/>
    </location>
</feature>
<reference evidence="11" key="1">
    <citation type="submission" date="2017-04" db="EMBL/GenBank/DDBJ databases">
        <title>Function of individual gut microbiota members based on whole genome sequencing of pure cultures obtained from chicken caecum.</title>
        <authorList>
            <person name="Medvecky M."/>
            <person name="Cejkova D."/>
            <person name="Polansky O."/>
            <person name="Karasova D."/>
            <person name="Kubasova T."/>
            <person name="Cizek A."/>
            <person name="Rychlik I."/>
        </authorList>
    </citation>
    <scope>NUCLEOTIDE SEQUENCE [LARGE SCALE GENOMIC DNA]</scope>
    <source>
        <strain evidence="11">An70</strain>
    </source>
</reference>
<name>A0A1Y3U8H1_9ACTN</name>
<evidence type="ECO:0000256" key="1">
    <source>
        <dbReference type="ARBA" id="ARBA00001966"/>
    </source>
</evidence>
<comment type="catalytic activity">
    <reaction evidence="7">
        <text>citrate = D-threo-isocitrate</text>
        <dbReference type="Rhea" id="RHEA:10336"/>
        <dbReference type="ChEBI" id="CHEBI:15562"/>
        <dbReference type="ChEBI" id="CHEBI:16947"/>
        <dbReference type="EC" id="4.2.1.3"/>
    </reaction>
</comment>
<keyword evidence="11" id="KW-1185">Reference proteome</keyword>
<organism evidence="10 11">
    <name type="scientific">Enorma massiliensis</name>
    <dbReference type="NCBI Taxonomy" id="1472761"/>
    <lineage>
        <taxon>Bacteria</taxon>
        <taxon>Bacillati</taxon>
        <taxon>Actinomycetota</taxon>
        <taxon>Coriobacteriia</taxon>
        <taxon>Coriobacteriales</taxon>
        <taxon>Coriobacteriaceae</taxon>
        <taxon>Enorma</taxon>
    </lineage>
</organism>
<keyword evidence="6 7" id="KW-0456">Lyase</keyword>
<dbReference type="Gene3D" id="6.10.190.10">
    <property type="match status" value="1"/>
</dbReference>
<dbReference type="NCBIfam" id="NF006757">
    <property type="entry name" value="PRK09277.1"/>
    <property type="match status" value="1"/>
</dbReference>
<dbReference type="InterPro" id="IPR001030">
    <property type="entry name" value="Acoase/IPM_deHydtase_lsu_aba"/>
</dbReference>
<dbReference type="EMBL" id="NFHO01000001">
    <property type="protein sequence ID" value="OUN44405.1"/>
    <property type="molecule type" value="Genomic_DNA"/>
</dbReference>
<evidence type="ECO:0000256" key="6">
    <source>
        <dbReference type="ARBA" id="ARBA00023239"/>
    </source>
</evidence>
<dbReference type="InterPro" id="IPR015931">
    <property type="entry name" value="Acnase/IPM_dHydase_lsu_aba_1/3"/>
</dbReference>
<feature type="domain" description="Aconitase/3-isopropylmalate dehydratase large subunit alpha/beta/alpha" evidence="8">
    <location>
        <begin position="71"/>
        <end position="554"/>
    </location>
</feature>